<proteinExistence type="predicted"/>
<dbReference type="AlphaFoldDB" id="A0A9P8Q6S9"/>
<dbReference type="Proteomes" id="UP000774326">
    <property type="component" value="Unassembled WGS sequence"/>
</dbReference>
<reference evidence="1" key="1">
    <citation type="journal article" date="2021" name="Open Biol.">
        <title>Shared evolutionary footprints suggest mitochondrial oxidative damage underlies multiple complex I losses in fungi.</title>
        <authorList>
            <person name="Schikora-Tamarit M.A."/>
            <person name="Marcet-Houben M."/>
            <person name="Nosek J."/>
            <person name="Gabaldon T."/>
        </authorList>
    </citation>
    <scope>NUCLEOTIDE SEQUENCE</scope>
    <source>
        <strain evidence="1">CBS2887</strain>
    </source>
</reference>
<accession>A0A9P8Q6S9</accession>
<evidence type="ECO:0000313" key="1">
    <source>
        <dbReference type="EMBL" id="KAH3684132.1"/>
    </source>
</evidence>
<gene>
    <name evidence="1" type="ORF">WICPIJ_004899</name>
</gene>
<keyword evidence="2" id="KW-1185">Reference proteome</keyword>
<name>A0A9P8Q6S9_WICPI</name>
<comment type="caution">
    <text evidence="1">The sequence shown here is derived from an EMBL/GenBank/DDBJ whole genome shotgun (WGS) entry which is preliminary data.</text>
</comment>
<protein>
    <submittedName>
        <fullName evidence="1">Uncharacterized protein</fullName>
    </submittedName>
</protein>
<reference evidence="1" key="2">
    <citation type="submission" date="2021-01" db="EMBL/GenBank/DDBJ databases">
        <authorList>
            <person name="Schikora-Tamarit M.A."/>
        </authorList>
    </citation>
    <scope>NUCLEOTIDE SEQUENCE</scope>
    <source>
        <strain evidence="1">CBS2887</strain>
    </source>
</reference>
<organism evidence="1 2">
    <name type="scientific">Wickerhamomyces pijperi</name>
    <name type="common">Yeast</name>
    <name type="synonym">Pichia pijperi</name>
    <dbReference type="NCBI Taxonomy" id="599730"/>
    <lineage>
        <taxon>Eukaryota</taxon>
        <taxon>Fungi</taxon>
        <taxon>Dikarya</taxon>
        <taxon>Ascomycota</taxon>
        <taxon>Saccharomycotina</taxon>
        <taxon>Saccharomycetes</taxon>
        <taxon>Phaffomycetales</taxon>
        <taxon>Wickerhamomycetaceae</taxon>
        <taxon>Wickerhamomyces</taxon>
    </lineage>
</organism>
<evidence type="ECO:0000313" key="2">
    <source>
        <dbReference type="Proteomes" id="UP000774326"/>
    </source>
</evidence>
<sequence length="97" mass="11050">MEPVKEEDELPPLEWRLELSSWIVVDSSSIVFSNSWTLDSLSKISLKKSSLLEANSSVKDLIFSRELSALEDTTVKLCFKLSWANFEEFNSLVFSSN</sequence>
<dbReference type="EMBL" id="JAEUBG010002688">
    <property type="protein sequence ID" value="KAH3684132.1"/>
    <property type="molecule type" value="Genomic_DNA"/>
</dbReference>